<name>A0AAN8IP62_TRICO</name>
<protein>
    <submittedName>
        <fullName evidence="2">Uncharacterized protein</fullName>
    </submittedName>
</protein>
<evidence type="ECO:0000313" key="3">
    <source>
        <dbReference type="Proteomes" id="UP001331761"/>
    </source>
</evidence>
<organism evidence="2 3">
    <name type="scientific">Trichostrongylus colubriformis</name>
    <name type="common">Black scour worm</name>
    <dbReference type="NCBI Taxonomy" id="6319"/>
    <lineage>
        <taxon>Eukaryota</taxon>
        <taxon>Metazoa</taxon>
        <taxon>Ecdysozoa</taxon>
        <taxon>Nematoda</taxon>
        <taxon>Chromadorea</taxon>
        <taxon>Rhabditida</taxon>
        <taxon>Rhabditina</taxon>
        <taxon>Rhabditomorpha</taxon>
        <taxon>Strongyloidea</taxon>
        <taxon>Trichostrongylidae</taxon>
        <taxon>Trichostrongylus</taxon>
    </lineage>
</organism>
<accession>A0AAN8IP62</accession>
<keyword evidence="1" id="KW-0732">Signal</keyword>
<evidence type="ECO:0000313" key="2">
    <source>
        <dbReference type="EMBL" id="KAK5980701.1"/>
    </source>
</evidence>
<dbReference type="AlphaFoldDB" id="A0AAN8IP62"/>
<comment type="caution">
    <text evidence="2">The sequence shown here is derived from an EMBL/GenBank/DDBJ whole genome shotgun (WGS) entry which is preliminary data.</text>
</comment>
<evidence type="ECO:0000256" key="1">
    <source>
        <dbReference type="SAM" id="SignalP"/>
    </source>
</evidence>
<keyword evidence="3" id="KW-1185">Reference proteome</keyword>
<feature type="signal peptide" evidence="1">
    <location>
        <begin position="1"/>
        <end position="19"/>
    </location>
</feature>
<proteinExistence type="predicted"/>
<dbReference type="EMBL" id="WIXE01007118">
    <property type="protein sequence ID" value="KAK5980701.1"/>
    <property type="molecule type" value="Genomic_DNA"/>
</dbReference>
<reference evidence="2 3" key="1">
    <citation type="submission" date="2019-10" db="EMBL/GenBank/DDBJ databases">
        <title>Assembly and Annotation for the nematode Trichostrongylus colubriformis.</title>
        <authorList>
            <person name="Martin J."/>
        </authorList>
    </citation>
    <scope>NUCLEOTIDE SEQUENCE [LARGE SCALE GENOMIC DNA]</scope>
    <source>
        <strain evidence="2">G859</strain>
        <tissue evidence="2">Whole worm</tissue>
    </source>
</reference>
<dbReference type="Proteomes" id="UP001331761">
    <property type="component" value="Unassembled WGS sequence"/>
</dbReference>
<gene>
    <name evidence="2" type="ORF">GCK32_018474</name>
</gene>
<sequence>MLLLVFVRAVFTMPAYVDSDDISEIERSLPAVNLDLLRYLSDNLNNVVTSRDSTTSTTSDPRGLNFAQFVVTDKCSGPAAWSCFTDIDTNRE</sequence>
<feature type="chain" id="PRO_5043010075" evidence="1">
    <location>
        <begin position="20"/>
        <end position="92"/>
    </location>
</feature>